<gene>
    <name evidence="1" type="ORF">LEP1GSC024_4769</name>
</gene>
<comment type="caution">
    <text evidence="1">The sequence shown here is derived from an EMBL/GenBank/DDBJ whole genome shotgun (WGS) entry which is preliminary data.</text>
</comment>
<organism evidence="1 2">
    <name type="scientific">Leptospira noguchii str. 2001034031</name>
    <dbReference type="NCBI Taxonomy" id="1193053"/>
    <lineage>
        <taxon>Bacteria</taxon>
        <taxon>Pseudomonadati</taxon>
        <taxon>Spirochaetota</taxon>
        <taxon>Spirochaetia</taxon>
        <taxon>Leptospirales</taxon>
        <taxon>Leptospiraceae</taxon>
        <taxon>Leptospira</taxon>
    </lineage>
</organism>
<evidence type="ECO:0000313" key="1">
    <source>
        <dbReference type="EMBL" id="EMO86853.1"/>
    </source>
</evidence>
<dbReference type="Proteomes" id="UP000012138">
    <property type="component" value="Unassembled WGS sequence"/>
</dbReference>
<protein>
    <submittedName>
        <fullName evidence="1">Uncharacterized protein</fullName>
    </submittedName>
</protein>
<proteinExistence type="predicted"/>
<name>M6YKJ2_9LEPT</name>
<reference evidence="1 2" key="1">
    <citation type="submission" date="2013-01" db="EMBL/GenBank/DDBJ databases">
        <authorList>
            <person name="Harkins D.M."/>
            <person name="Durkin A.S."/>
            <person name="Brinkac L.M."/>
            <person name="Haft D.H."/>
            <person name="Selengut J.D."/>
            <person name="Sanka R."/>
            <person name="DePew J."/>
            <person name="Purushe J."/>
            <person name="Whelen A.C."/>
            <person name="Vinetz J.M."/>
            <person name="Sutton G.G."/>
            <person name="Nierman W.C."/>
            <person name="Fouts D.E."/>
        </authorList>
    </citation>
    <scope>NUCLEOTIDE SEQUENCE [LARGE SCALE GENOMIC DNA]</scope>
    <source>
        <strain evidence="1 2">2001034031</strain>
    </source>
</reference>
<dbReference type="AlphaFoldDB" id="M6YKJ2"/>
<evidence type="ECO:0000313" key="2">
    <source>
        <dbReference type="Proteomes" id="UP000012138"/>
    </source>
</evidence>
<dbReference type="EMBL" id="AKXB02000175">
    <property type="protein sequence ID" value="EMO86853.1"/>
    <property type="molecule type" value="Genomic_DNA"/>
</dbReference>
<sequence length="55" mass="6451">MLHPIIFLGKHWNISNDFFIQYQIKNSLNIKFDVRKLGQIRLAIGKPDRALRSGK</sequence>
<accession>M6YKJ2</accession>